<reference evidence="2" key="1">
    <citation type="submission" date="2023-07" db="EMBL/GenBank/DDBJ databases">
        <title>Chromosome-level genome assembly of Artemia franciscana.</title>
        <authorList>
            <person name="Jo E."/>
        </authorList>
    </citation>
    <scope>NUCLEOTIDE SEQUENCE</scope>
    <source>
        <tissue evidence="2">Whole body</tissue>
    </source>
</reference>
<comment type="caution">
    <text evidence="2">The sequence shown here is derived from an EMBL/GenBank/DDBJ whole genome shotgun (WGS) entry which is preliminary data.</text>
</comment>
<organism evidence="2 3">
    <name type="scientific">Artemia franciscana</name>
    <name type="common">Brine shrimp</name>
    <name type="synonym">Artemia sanfranciscana</name>
    <dbReference type="NCBI Taxonomy" id="6661"/>
    <lineage>
        <taxon>Eukaryota</taxon>
        <taxon>Metazoa</taxon>
        <taxon>Ecdysozoa</taxon>
        <taxon>Arthropoda</taxon>
        <taxon>Crustacea</taxon>
        <taxon>Branchiopoda</taxon>
        <taxon>Anostraca</taxon>
        <taxon>Artemiidae</taxon>
        <taxon>Artemia</taxon>
    </lineage>
</organism>
<feature type="compositionally biased region" description="Polar residues" evidence="1">
    <location>
        <begin position="49"/>
        <end position="71"/>
    </location>
</feature>
<accession>A0AA88LBI6</accession>
<keyword evidence="3" id="KW-1185">Reference proteome</keyword>
<evidence type="ECO:0000256" key="1">
    <source>
        <dbReference type="SAM" id="MobiDB-lite"/>
    </source>
</evidence>
<feature type="compositionally biased region" description="Basic residues" evidence="1">
    <location>
        <begin position="98"/>
        <end position="107"/>
    </location>
</feature>
<evidence type="ECO:0000313" key="2">
    <source>
        <dbReference type="EMBL" id="KAK2725263.1"/>
    </source>
</evidence>
<sequence length="107" mass="11832">MKMFATLLKTYPGLRRTVGLRAVMGARPWPSRNIQEISRTPLLEESIEDSYSSSVLEQGLQSESLSNSQAEETGVHPGRFYRHPPVGGGWPEGGGNKDKKHNHSKVS</sequence>
<dbReference type="AlphaFoldDB" id="A0AA88LBI6"/>
<feature type="region of interest" description="Disordered" evidence="1">
    <location>
        <begin position="48"/>
        <end position="107"/>
    </location>
</feature>
<dbReference type="EMBL" id="JAVRJZ010000003">
    <property type="protein sequence ID" value="KAK2725263.1"/>
    <property type="molecule type" value="Genomic_DNA"/>
</dbReference>
<proteinExistence type="predicted"/>
<gene>
    <name evidence="2" type="ORF">QYM36_001643</name>
</gene>
<name>A0AA88LBI6_ARTSF</name>
<dbReference type="Proteomes" id="UP001187531">
    <property type="component" value="Unassembled WGS sequence"/>
</dbReference>
<protein>
    <submittedName>
        <fullName evidence="2">Uncharacterized protein</fullName>
    </submittedName>
</protein>
<evidence type="ECO:0000313" key="3">
    <source>
        <dbReference type="Proteomes" id="UP001187531"/>
    </source>
</evidence>